<feature type="non-terminal residue" evidence="1">
    <location>
        <position position="1"/>
    </location>
</feature>
<reference evidence="1" key="1">
    <citation type="journal article" date="2014" name="Front. Microbiol.">
        <title>High frequency of phylogenetically diverse reductive dehalogenase-homologous genes in deep subseafloor sedimentary metagenomes.</title>
        <authorList>
            <person name="Kawai M."/>
            <person name="Futagami T."/>
            <person name="Toyoda A."/>
            <person name="Takaki Y."/>
            <person name="Nishi S."/>
            <person name="Hori S."/>
            <person name="Arai W."/>
            <person name="Tsubouchi T."/>
            <person name="Morono Y."/>
            <person name="Uchiyama I."/>
            <person name="Ito T."/>
            <person name="Fujiyama A."/>
            <person name="Inagaki F."/>
            <person name="Takami H."/>
        </authorList>
    </citation>
    <scope>NUCLEOTIDE SEQUENCE</scope>
    <source>
        <strain evidence="1">Expedition CK06-06</strain>
    </source>
</reference>
<sequence length="30" mass="3550">YVLTIEILIINCLFLAKKMIQKIEMLRIKG</sequence>
<comment type="caution">
    <text evidence="1">The sequence shown here is derived from an EMBL/GenBank/DDBJ whole genome shotgun (WGS) entry which is preliminary data.</text>
</comment>
<name>X1HA05_9ZZZZ</name>
<organism evidence="1">
    <name type="scientific">marine sediment metagenome</name>
    <dbReference type="NCBI Taxonomy" id="412755"/>
    <lineage>
        <taxon>unclassified sequences</taxon>
        <taxon>metagenomes</taxon>
        <taxon>ecological metagenomes</taxon>
    </lineage>
</organism>
<proteinExistence type="predicted"/>
<protein>
    <submittedName>
        <fullName evidence="1">Uncharacterized protein</fullName>
    </submittedName>
</protein>
<gene>
    <name evidence="1" type="ORF">S03H2_31743</name>
</gene>
<accession>X1HA05</accession>
<dbReference type="AlphaFoldDB" id="X1HA05"/>
<evidence type="ECO:0000313" key="1">
    <source>
        <dbReference type="EMBL" id="GAH50679.1"/>
    </source>
</evidence>
<dbReference type="EMBL" id="BARU01019266">
    <property type="protein sequence ID" value="GAH50679.1"/>
    <property type="molecule type" value="Genomic_DNA"/>
</dbReference>